<dbReference type="InterPro" id="IPR000718">
    <property type="entry name" value="Peptidase_M13"/>
</dbReference>
<protein>
    <submittedName>
        <fullName evidence="4">Endothelin-converting enzyme-like protein</fullName>
    </submittedName>
</protein>
<dbReference type="Gene3D" id="3.40.390.10">
    <property type="entry name" value="Collagenase (Catalytic Domain)"/>
    <property type="match status" value="1"/>
</dbReference>
<dbReference type="Pfam" id="PF05649">
    <property type="entry name" value="Peptidase_M13_N"/>
    <property type="match status" value="1"/>
</dbReference>
<evidence type="ECO:0000313" key="5">
    <source>
        <dbReference type="Proteomes" id="UP000887116"/>
    </source>
</evidence>
<dbReference type="GO" id="GO:0005886">
    <property type="term" value="C:plasma membrane"/>
    <property type="evidence" value="ECO:0007669"/>
    <property type="project" value="TreeGrafter"/>
</dbReference>
<accession>A0A8X6HHF1</accession>
<dbReference type="InterPro" id="IPR024079">
    <property type="entry name" value="MetalloPept_cat_dom_sf"/>
</dbReference>
<dbReference type="PANTHER" id="PTHR11733:SF133">
    <property type="entry name" value="PHOSPHATE-REGULATING NEUTRAL ENDOPEPTIDASE PHEX"/>
    <property type="match status" value="1"/>
</dbReference>
<dbReference type="PANTHER" id="PTHR11733">
    <property type="entry name" value="ZINC METALLOPROTEASE FAMILY M13 NEPRILYSIN-RELATED"/>
    <property type="match status" value="1"/>
</dbReference>
<evidence type="ECO:0000256" key="1">
    <source>
        <dbReference type="ARBA" id="ARBA00007357"/>
    </source>
</evidence>
<dbReference type="InterPro" id="IPR042089">
    <property type="entry name" value="Peptidase_M13_dom_2"/>
</dbReference>
<dbReference type="GO" id="GO:0004222">
    <property type="term" value="F:metalloendopeptidase activity"/>
    <property type="evidence" value="ECO:0007669"/>
    <property type="project" value="InterPro"/>
</dbReference>
<reference evidence="4" key="1">
    <citation type="submission" date="2020-07" db="EMBL/GenBank/DDBJ databases">
        <title>Multicomponent nature underlies the extraordinary mechanical properties of spider dragline silk.</title>
        <authorList>
            <person name="Kono N."/>
            <person name="Nakamura H."/>
            <person name="Mori M."/>
            <person name="Yoshida Y."/>
            <person name="Ohtoshi R."/>
            <person name="Malay A.D."/>
            <person name="Moran D.A.P."/>
            <person name="Tomita M."/>
            <person name="Numata K."/>
            <person name="Arakawa K."/>
        </authorList>
    </citation>
    <scope>NUCLEOTIDE SEQUENCE</scope>
</reference>
<dbReference type="InterPro" id="IPR008753">
    <property type="entry name" value="Peptidase_M13_N"/>
</dbReference>
<dbReference type="SUPFAM" id="SSF55486">
    <property type="entry name" value="Metalloproteases ('zincins'), catalytic domain"/>
    <property type="match status" value="1"/>
</dbReference>
<comment type="similarity">
    <text evidence="1">Belongs to the peptidase M13 family.</text>
</comment>
<organism evidence="4 5">
    <name type="scientific">Trichonephila clavata</name>
    <name type="common">Joro spider</name>
    <name type="synonym">Nephila clavata</name>
    <dbReference type="NCBI Taxonomy" id="2740835"/>
    <lineage>
        <taxon>Eukaryota</taxon>
        <taxon>Metazoa</taxon>
        <taxon>Ecdysozoa</taxon>
        <taxon>Arthropoda</taxon>
        <taxon>Chelicerata</taxon>
        <taxon>Arachnida</taxon>
        <taxon>Araneae</taxon>
        <taxon>Araneomorphae</taxon>
        <taxon>Entelegynae</taxon>
        <taxon>Araneoidea</taxon>
        <taxon>Nephilidae</taxon>
        <taxon>Trichonephila</taxon>
    </lineage>
</organism>
<dbReference type="Gene3D" id="1.10.1380.10">
    <property type="entry name" value="Neutral endopeptidase , domain2"/>
    <property type="match status" value="1"/>
</dbReference>
<dbReference type="OrthoDB" id="6513030at2759"/>
<proteinExistence type="inferred from homology"/>
<keyword evidence="5" id="KW-1185">Reference proteome</keyword>
<feature type="transmembrane region" description="Helical" evidence="2">
    <location>
        <begin position="35"/>
        <end position="56"/>
    </location>
</feature>
<name>A0A8X6HHF1_TRICU</name>
<sequence length="130" mass="15376">MDFTMRFFKADENTDQEAIIKKRNFWQRRSEMEKILLAVTGILLLLVIILFVISMIRSHSDKEYCTTPACVTIAANVINFMDQSVNPCDDFYQYACGGWIKAKTLEDNERVWDRNQELTLRNYYILKYVL</sequence>
<keyword evidence="2" id="KW-1133">Transmembrane helix</keyword>
<dbReference type="AlphaFoldDB" id="A0A8X6HHF1"/>
<keyword evidence="2" id="KW-0472">Membrane</keyword>
<dbReference type="GO" id="GO:0016485">
    <property type="term" value="P:protein processing"/>
    <property type="evidence" value="ECO:0007669"/>
    <property type="project" value="TreeGrafter"/>
</dbReference>
<gene>
    <name evidence="4" type="primary">NCL1_30052</name>
    <name evidence="4" type="ORF">TNCT_510261</name>
</gene>
<keyword evidence="2" id="KW-0812">Transmembrane</keyword>
<feature type="domain" description="Peptidase M13 N-terminal" evidence="3">
    <location>
        <begin position="87"/>
        <end position="128"/>
    </location>
</feature>
<dbReference type="EMBL" id="BMAO01001555">
    <property type="protein sequence ID" value="GFQ74327.1"/>
    <property type="molecule type" value="Genomic_DNA"/>
</dbReference>
<evidence type="ECO:0000256" key="2">
    <source>
        <dbReference type="SAM" id="Phobius"/>
    </source>
</evidence>
<comment type="caution">
    <text evidence="4">The sequence shown here is derived from an EMBL/GenBank/DDBJ whole genome shotgun (WGS) entry which is preliminary data.</text>
</comment>
<evidence type="ECO:0000313" key="4">
    <source>
        <dbReference type="EMBL" id="GFQ74327.1"/>
    </source>
</evidence>
<evidence type="ECO:0000259" key="3">
    <source>
        <dbReference type="Pfam" id="PF05649"/>
    </source>
</evidence>
<dbReference type="PROSITE" id="PS51885">
    <property type="entry name" value="NEPRILYSIN"/>
    <property type="match status" value="1"/>
</dbReference>
<feature type="non-terminal residue" evidence="4">
    <location>
        <position position="130"/>
    </location>
</feature>
<dbReference type="Proteomes" id="UP000887116">
    <property type="component" value="Unassembled WGS sequence"/>
</dbReference>